<keyword evidence="2 3" id="KW-0645">Protease</keyword>
<sequence>MGAFEKLHLKSLEERRTRLQKLGQVFFGNGTRFQQTNATALLSEQEVISDSAGAEPDIVEINQREGIAEYLFQGDINLTDEQLNRMEKSITSAESTRSKRQVAKYAVLWPNKRVYYYFDPGLSARMRTIAQKALNYIQARTCVSFVHNATVLHKVRIVNDVGCWSDIGMVGGEQYLSLGSGCDVIGIAAHEFAHTLGVFHMEMRDDRDAYITVDLTNVPV</sequence>
<feature type="binding site" evidence="2">
    <location>
        <position position="194"/>
    </location>
    <ligand>
        <name>Zn(2+)</name>
        <dbReference type="ChEBI" id="CHEBI:29105"/>
        <note>catalytic</note>
    </ligand>
</feature>
<dbReference type="EMBL" id="KN556472">
    <property type="protein sequence ID" value="KHJ88082.1"/>
    <property type="molecule type" value="Genomic_DNA"/>
</dbReference>
<feature type="active site" evidence="2">
    <location>
        <position position="191"/>
    </location>
</feature>
<dbReference type="PANTHER" id="PTHR10127:SF833">
    <property type="entry name" value="ZINC METALLOPROTEINASE NAS-32"/>
    <property type="match status" value="1"/>
</dbReference>
<dbReference type="EC" id="3.4.24.-" evidence="3"/>
<dbReference type="Gene3D" id="3.40.390.10">
    <property type="entry name" value="Collagenase (Catalytic Domain)"/>
    <property type="match status" value="1"/>
</dbReference>
<evidence type="ECO:0000256" key="1">
    <source>
        <dbReference type="ARBA" id="ARBA00023157"/>
    </source>
</evidence>
<evidence type="ECO:0000256" key="2">
    <source>
        <dbReference type="PROSITE-ProRule" id="PRU01211"/>
    </source>
</evidence>
<dbReference type="InterPro" id="IPR006026">
    <property type="entry name" value="Peptidase_Metallo"/>
</dbReference>
<dbReference type="InterPro" id="IPR001506">
    <property type="entry name" value="Peptidase_M12A"/>
</dbReference>
<dbReference type="PANTHER" id="PTHR10127">
    <property type="entry name" value="DISCOIDIN, CUB, EGF, LAMININ , AND ZINC METALLOPROTEASE DOMAIN CONTAINING"/>
    <property type="match status" value="1"/>
</dbReference>
<protein>
    <recommendedName>
        <fullName evidence="3">Metalloendopeptidase</fullName>
        <ecNumber evidence="3">3.4.24.-</ecNumber>
    </recommendedName>
</protein>
<keyword evidence="2 3" id="KW-0479">Metal-binding</keyword>
<accession>A0A0B1SX60</accession>
<dbReference type="OrthoDB" id="5863434at2759"/>
<evidence type="ECO:0000313" key="6">
    <source>
        <dbReference type="Proteomes" id="UP000053660"/>
    </source>
</evidence>
<feature type="domain" description="Peptidase M12A" evidence="4">
    <location>
        <begin position="100"/>
        <end position="220"/>
    </location>
</feature>
<organism evidence="5 6">
    <name type="scientific">Oesophagostomum dentatum</name>
    <name type="common">Nodular worm</name>
    <dbReference type="NCBI Taxonomy" id="61180"/>
    <lineage>
        <taxon>Eukaryota</taxon>
        <taxon>Metazoa</taxon>
        <taxon>Ecdysozoa</taxon>
        <taxon>Nematoda</taxon>
        <taxon>Chromadorea</taxon>
        <taxon>Rhabditida</taxon>
        <taxon>Rhabditina</taxon>
        <taxon>Rhabditomorpha</taxon>
        <taxon>Strongyloidea</taxon>
        <taxon>Strongylidae</taxon>
        <taxon>Oesophagostomum</taxon>
    </lineage>
</organism>
<dbReference type="GO" id="GO:0006508">
    <property type="term" value="P:proteolysis"/>
    <property type="evidence" value="ECO:0007669"/>
    <property type="project" value="UniProtKB-KW"/>
</dbReference>
<dbReference type="SUPFAM" id="SSF55486">
    <property type="entry name" value="Metalloproteases ('zincins'), catalytic domain"/>
    <property type="match status" value="1"/>
</dbReference>
<dbReference type="GO" id="GO:0008270">
    <property type="term" value="F:zinc ion binding"/>
    <property type="evidence" value="ECO:0007669"/>
    <property type="project" value="UniProtKB-UniRule"/>
</dbReference>
<dbReference type="MEROPS" id="M12.A40"/>
<gene>
    <name evidence="5" type="ORF">OESDEN_12128</name>
</gene>
<evidence type="ECO:0000313" key="5">
    <source>
        <dbReference type="EMBL" id="KHJ88082.1"/>
    </source>
</evidence>
<keyword evidence="2 3" id="KW-0378">Hydrolase</keyword>
<keyword evidence="2 3" id="KW-0862">Zinc</keyword>
<reference evidence="5 6" key="1">
    <citation type="submission" date="2014-03" db="EMBL/GenBank/DDBJ databases">
        <title>Draft genome of the hookworm Oesophagostomum dentatum.</title>
        <authorList>
            <person name="Mitreva M."/>
        </authorList>
    </citation>
    <scope>NUCLEOTIDE SEQUENCE [LARGE SCALE GENOMIC DNA]</scope>
    <source>
        <strain evidence="5 6">OD-Hann</strain>
    </source>
</reference>
<evidence type="ECO:0000256" key="3">
    <source>
        <dbReference type="RuleBase" id="RU361183"/>
    </source>
</evidence>
<dbReference type="Pfam" id="PF01400">
    <property type="entry name" value="Astacin"/>
    <property type="match status" value="1"/>
</dbReference>
<feature type="binding site" evidence="2">
    <location>
        <position position="200"/>
    </location>
    <ligand>
        <name>Zn(2+)</name>
        <dbReference type="ChEBI" id="CHEBI:29105"/>
        <note>catalytic</note>
    </ligand>
</feature>
<evidence type="ECO:0000259" key="4">
    <source>
        <dbReference type="PROSITE" id="PS51864"/>
    </source>
</evidence>
<comment type="caution">
    <text evidence="2">Lacks conserved residue(s) required for the propagation of feature annotation.</text>
</comment>
<proteinExistence type="predicted"/>
<keyword evidence="2 3" id="KW-0482">Metalloprotease</keyword>
<feature type="binding site" evidence="2">
    <location>
        <position position="190"/>
    </location>
    <ligand>
        <name>Zn(2+)</name>
        <dbReference type="ChEBI" id="CHEBI:29105"/>
        <note>catalytic</note>
    </ligand>
</feature>
<keyword evidence="6" id="KW-1185">Reference proteome</keyword>
<dbReference type="PRINTS" id="PR00480">
    <property type="entry name" value="ASTACIN"/>
</dbReference>
<keyword evidence="1" id="KW-1015">Disulfide bond</keyword>
<dbReference type="Proteomes" id="UP000053660">
    <property type="component" value="Unassembled WGS sequence"/>
</dbReference>
<dbReference type="PROSITE" id="PS51864">
    <property type="entry name" value="ASTACIN"/>
    <property type="match status" value="1"/>
</dbReference>
<dbReference type="GO" id="GO:0004222">
    <property type="term" value="F:metalloendopeptidase activity"/>
    <property type="evidence" value="ECO:0007669"/>
    <property type="project" value="UniProtKB-UniRule"/>
</dbReference>
<name>A0A0B1SX60_OESDE</name>
<dbReference type="AlphaFoldDB" id="A0A0B1SX60"/>
<dbReference type="InterPro" id="IPR024079">
    <property type="entry name" value="MetalloPept_cat_dom_sf"/>
</dbReference>
<dbReference type="SMART" id="SM00235">
    <property type="entry name" value="ZnMc"/>
    <property type="match status" value="1"/>
</dbReference>
<comment type="cofactor">
    <cofactor evidence="2 3">
        <name>Zn(2+)</name>
        <dbReference type="ChEBI" id="CHEBI:29105"/>
    </cofactor>
    <text evidence="2 3">Binds 1 zinc ion per subunit.</text>
</comment>